<dbReference type="PANTHER" id="PTHR34301:SF8">
    <property type="entry name" value="ATPASE DOMAIN-CONTAINING PROTEIN"/>
    <property type="match status" value="1"/>
</dbReference>
<evidence type="ECO:0000256" key="1">
    <source>
        <dbReference type="SAM" id="Phobius"/>
    </source>
</evidence>
<accession>A0A1J1LG74</accession>
<sequence>MISTQNPVPRLDLAPKLNRSLSLKNPLDYLRVFYWFFFFPQALRIFEGQISKLIVIGFSISGLVLYLTNFIYFCFFKINMKFELIIGLLIFSFICGILKGIGFKNVTFNKKILIGFVSGFIVLISLLVFWIPSFFISLFIRQNLIPEILLKILNKLDNNIANSSSILLFSIVFWGILFGNSLGFLFPIKSIKISSLRKYWIDNSLVGIRIYLSLLIIWVSMEIFILNINNLNPDYSALSHYFTRGGIFFFFWSFGTVIVNSRILEWLFSSILNTSRFSNNLKCTWFIRITPIPILNLKKKVKKWLLTDWDVGLHNANQLLEYTLQYHSVIQGISQALCELPQEHIVFRTSQLAKSPYDWELIRCISDELYKKSGTKNINDLINTSLASSILAAITTEGFWYLYQSTDQAEIKKDLTIEYLQKALDAFQKVRFLPYGDEIFLITQILKECVNADELATISYLNINTIFSEPMLRKATCEVIISLEKVIQEVKIIQSSVSKLSKNSALNRALGELKNIQDNLNSLPDAEKYIVKYIVETWQNSLLKVASKIGKSSIPKTLLNPYIIGDPVQGMLFVGREEIMRQLEEVWISKQKLQSVVIFGHRRMGKTSILRNISTRLDDKVKLAYVNLLTVGNSIQGVGEVFMAIADSLSDTLQIPPPDDDSLINLPYRTFERYLKQIETQLGDTGLIIALDEFEQIEELIKSDRIPKDFMGVLRGMVQMSPKIAFALAGLHTLEEMTEDYFNPFFASIIPIRVSFLERATCRYLLANPSEDFPLDYKPDALDYIYELTAGQPYLVQLIGFLLVRRYNDQVFELGNNRDPMFTIADVDGIINQPEFYQNGRYYFTGVWQQAGEGSPGQQQIIKAIAPHPTGLDFNTLQTVTNLDPISLQNALDTLSRHDVIQETDHHWRIIVELFRRWVINNESV</sequence>
<dbReference type="Pfam" id="PF01637">
    <property type="entry name" value="ATPase_2"/>
    <property type="match status" value="1"/>
</dbReference>
<dbReference type="EMBL" id="CZDF01000132">
    <property type="protein sequence ID" value="CUR31002.1"/>
    <property type="molecule type" value="Genomic_DNA"/>
</dbReference>
<dbReference type="PANTHER" id="PTHR34301">
    <property type="entry name" value="DNA-BINDING PROTEIN-RELATED"/>
    <property type="match status" value="1"/>
</dbReference>
<keyword evidence="1" id="KW-0812">Transmembrane</keyword>
<proteinExistence type="predicted"/>
<dbReference type="SUPFAM" id="SSF52540">
    <property type="entry name" value="P-loop containing nucleoside triphosphate hydrolases"/>
    <property type="match status" value="1"/>
</dbReference>
<dbReference type="GO" id="GO:0005524">
    <property type="term" value="F:ATP binding"/>
    <property type="evidence" value="ECO:0007669"/>
    <property type="project" value="InterPro"/>
</dbReference>
<dbReference type="AlphaFoldDB" id="A0A1J1LG74"/>
<dbReference type="Gene3D" id="3.40.50.300">
    <property type="entry name" value="P-loop containing nucleotide triphosphate hydrolases"/>
    <property type="match status" value="1"/>
</dbReference>
<gene>
    <name evidence="3" type="ORF">PL9214290593</name>
</gene>
<feature type="transmembrane region" description="Helical" evidence="1">
    <location>
        <begin position="246"/>
        <end position="268"/>
    </location>
</feature>
<feature type="transmembrane region" description="Helical" evidence="1">
    <location>
        <begin position="113"/>
        <end position="140"/>
    </location>
</feature>
<feature type="domain" description="ATPase" evidence="2">
    <location>
        <begin position="573"/>
        <end position="794"/>
    </location>
</feature>
<keyword evidence="1" id="KW-1133">Transmembrane helix</keyword>
<dbReference type="InterPro" id="IPR027417">
    <property type="entry name" value="P-loop_NTPase"/>
</dbReference>
<keyword evidence="4" id="KW-1185">Reference proteome</keyword>
<dbReference type="InterPro" id="IPR011579">
    <property type="entry name" value="ATPase_dom"/>
</dbReference>
<evidence type="ECO:0000313" key="4">
    <source>
        <dbReference type="Proteomes" id="UP000184315"/>
    </source>
</evidence>
<feature type="transmembrane region" description="Helical" evidence="1">
    <location>
        <begin position="84"/>
        <end position="101"/>
    </location>
</feature>
<dbReference type="OrthoDB" id="478265at2"/>
<dbReference type="Proteomes" id="UP000184315">
    <property type="component" value="Unassembled WGS sequence"/>
</dbReference>
<organism evidence="3 4">
    <name type="scientific">Planktothrix tepida PCC 9214</name>
    <dbReference type="NCBI Taxonomy" id="671072"/>
    <lineage>
        <taxon>Bacteria</taxon>
        <taxon>Bacillati</taxon>
        <taxon>Cyanobacteriota</taxon>
        <taxon>Cyanophyceae</taxon>
        <taxon>Oscillatoriophycideae</taxon>
        <taxon>Oscillatoriales</taxon>
        <taxon>Microcoleaceae</taxon>
        <taxon>Planktothrix</taxon>
    </lineage>
</organism>
<keyword evidence="1" id="KW-0472">Membrane</keyword>
<protein>
    <submittedName>
        <fullName evidence="3">Regulatory protein IclR</fullName>
    </submittedName>
</protein>
<feature type="transmembrane region" description="Helical" evidence="1">
    <location>
        <begin position="53"/>
        <end position="78"/>
    </location>
</feature>
<evidence type="ECO:0000313" key="3">
    <source>
        <dbReference type="EMBL" id="CUR31002.1"/>
    </source>
</evidence>
<evidence type="ECO:0000259" key="2">
    <source>
        <dbReference type="Pfam" id="PF01637"/>
    </source>
</evidence>
<feature type="transmembrane region" description="Helical" evidence="1">
    <location>
        <begin position="206"/>
        <end position="226"/>
    </location>
</feature>
<feature type="transmembrane region" description="Helical" evidence="1">
    <location>
        <begin position="160"/>
        <end position="186"/>
    </location>
</feature>
<dbReference type="STRING" id="671072.PL9214290593"/>
<reference evidence="4" key="1">
    <citation type="submission" date="2015-10" db="EMBL/GenBank/DDBJ databases">
        <authorList>
            <person name="Regsiter A."/>
            <person name="william w."/>
        </authorList>
    </citation>
    <scope>NUCLEOTIDE SEQUENCE [LARGE SCALE GENOMIC DNA]</scope>
</reference>
<feature type="transmembrane region" description="Helical" evidence="1">
    <location>
        <begin position="381"/>
        <end position="403"/>
    </location>
</feature>
<name>A0A1J1LG74_9CYAN</name>